<comment type="caution">
    <text evidence="2">The sequence shown here is derived from an EMBL/GenBank/DDBJ whole genome shotgun (WGS) entry which is preliminary data.</text>
</comment>
<name>A0A0A2GAA7_9PORP</name>
<dbReference type="STRING" id="266762.HQ36_07290"/>
<keyword evidence="3" id="KW-1185">Reference proteome</keyword>
<organism evidence="2 3">
    <name type="scientific">Porphyromonas gingivicanis</name>
    <dbReference type="NCBI Taxonomy" id="266762"/>
    <lineage>
        <taxon>Bacteria</taxon>
        <taxon>Pseudomonadati</taxon>
        <taxon>Bacteroidota</taxon>
        <taxon>Bacteroidia</taxon>
        <taxon>Bacteroidales</taxon>
        <taxon>Porphyromonadaceae</taxon>
        <taxon>Porphyromonas</taxon>
    </lineage>
</organism>
<sequence length="66" mass="7729">MLSSPKGESSTHHKGSGKTSFEVYFQTLFISSLFSCIGKSLVWYREQLETLKKNYRREKFFIIPSF</sequence>
<keyword evidence="1" id="KW-0472">Membrane</keyword>
<dbReference type="Proteomes" id="UP000030134">
    <property type="component" value="Unassembled WGS sequence"/>
</dbReference>
<evidence type="ECO:0000256" key="1">
    <source>
        <dbReference type="SAM" id="Phobius"/>
    </source>
</evidence>
<feature type="transmembrane region" description="Helical" evidence="1">
    <location>
        <begin position="23"/>
        <end position="44"/>
    </location>
</feature>
<keyword evidence="1" id="KW-1133">Transmembrane helix</keyword>
<gene>
    <name evidence="2" type="ORF">HQ36_07290</name>
</gene>
<dbReference type="AlphaFoldDB" id="A0A0A2GAA7"/>
<reference evidence="2 3" key="1">
    <citation type="submission" date="2014-08" db="EMBL/GenBank/DDBJ databases">
        <title>Porphyromonas gingivicanis strain:COT-022_OH1391 Genome sequencing.</title>
        <authorList>
            <person name="Wallis C."/>
            <person name="Deusch O."/>
            <person name="O'Flynn C."/>
            <person name="Davis I."/>
            <person name="Jospin G."/>
            <person name="Darling A.E."/>
            <person name="Coil D.A."/>
            <person name="Alexiev A."/>
            <person name="Horsfall A."/>
            <person name="Kirkwood N."/>
            <person name="Harris S."/>
            <person name="Eisen J.A."/>
        </authorList>
    </citation>
    <scope>NUCLEOTIDE SEQUENCE [LARGE SCALE GENOMIC DNA]</scope>
    <source>
        <strain evidence="3">COT-022 OH1391</strain>
    </source>
</reference>
<evidence type="ECO:0000313" key="3">
    <source>
        <dbReference type="Proteomes" id="UP000030134"/>
    </source>
</evidence>
<proteinExistence type="predicted"/>
<protein>
    <submittedName>
        <fullName evidence="2">Uncharacterized protein</fullName>
    </submittedName>
</protein>
<accession>A0A0A2GAA7</accession>
<evidence type="ECO:0000313" key="2">
    <source>
        <dbReference type="EMBL" id="KGN97354.1"/>
    </source>
</evidence>
<keyword evidence="1" id="KW-0812">Transmembrane</keyword>
<dbReference type="EMBL" id="JQZW01000013">
    <property type="protein sequence ID" value="KGN97354.1"/>
    <property type="molecule type" value="Genomic_DNA"/>
</dbReference>